<sequence>MENQEVDVNLTSPSKGGDGENFGSISEGVEVKADMGEGPNAGGEGPRMMIGLTEKEKEELFLELSKVEEEVQTLRQVLVSREQRVAEIRQTLGLTPLSELRQQLSRGWQDVQQSTTYKKTQETLSQAGHKTSEALSTVGSVLGRHLKDMKNSPAFKSIEEKVETTVTSIKSRVSRSGSTGGSSSDEHLAADFSDQPGSPLTPDPFPSPPLKPQH</sequence>
<dbReference type="InterPro" id="IPR007327">
    <property type="entry name" value="TPD52"/>
</dbReference>
<feature type="compositionally biased region" description="Low complexity" evidence="4">
    <location>
        <begin position="174"/>
        <end position="183"/>
    </location>
</feature>
<feature type="region of interest" description="Disordered" evidence="4">
    <location>
        <begin position="1"/>
        <end position="48"/>
    </location>
</feature>
<keyword evidence="6" id="KW-1185">Reference proteome</keyword>
<dbReference type="Ensembl" id="ENSEBUT00000024782.1">
    <property type="protein sequence ID" value="ENSEBUP00000024205.1"/>
    <property type="gene ID" value="ENSEBUG00000014914.1"/>
</dbReference>
<dbReference type="OMA" id="GISPMNE"/>
<dbReference type="PANTHER" id="PTHR19307">
    <property type="entry name" value="TUMOR PROTEIN D52"/>
    <property type="match status" value="1"/>
</dbReference>
<evidence type="ECO:0000256" key="4">
    <source>
        <dbReference type="SAM" id="MobiDB-lite"/>
    </source>
</evidence>
<proteinExistence type="inferred from homology"/>
<dbReference type="AlphaFoldDB" id="A0A8C4R2Z9"/>
<comment type="similarity">
    <text evidence="1">Belongs to the TPD52 family.</text>
</comment>
<dbReference type="Proteomes" id="UP000694388">
    <property type="component" value="Unplaced"/>
</dbReference>
<reference evidence="5" key="2">
    <citation type="submission" date="2025-09" db="UniProtKB">
        <authorList>
            <consortium name="Ensembl"/>
        </authorList>
    </citation>
    <scope>IDENTIFICATION</scope>
</reference>
<organism evidence="5 6">
    <name type="scientific">Eptatretus burgeri</name>
    <name type="common">Inshore hagfish</name>
    <dbReference type="NCBI Taxonomy" id="7764"/>
    <lineage>
        <taxon>Eukaryota</taxon>
        <taxon>Metazoa</taxon>
        <taxon>Chordata</taxon>
        <taxon>Craniata</taxon>
        <taxon>Vertebrata</taxon>
        <taxon>Cyclostomata</taxon>
        <taxon>Myxini</taxon>
        <taxon>Myxiniformes</taxon>
        <taxon>Myxinidae</taxon>
        <taxon>Eptatretinae</taxon>
        <taxon>Eptatretus</taxon>
    </lineage>
</organism>
<dbReference type="GO" id="GO:0005737">
    <property type="term" value="C:cytoplasm"/>
    <property type="evidence" value="ECO:0007669"/>
    <property type="project" value="TreeGrafter"/>
</dbReference>
<feature type="region of interest" description="Disordered" evidence="4">
    <location>
        <begin position="166"/>
        <end position="214"/>
    </location>
</feature>
<feature type="compositionally biased region" description="Pro residues" evidence="4">
    <location>
        <begin position="199"/>
        <end position="214"/>
    </location>
</feature>
<evidence type="ECO:0000256" key="1">
    <source>
        <dbReference type="ARBA" id="ARBA00005702"/>
    </source>
</evidence>
<evidence type="ECO:0000256" key="2">
    <source>
        <dbReference type="ARBA" id="ARBA00023054"/>
    </source>
</evidence>
<dbReference type="PANTHER" id="PTHR19307:SF13">
    <property type="entry name" value="TUMOR PROTEIN D54"/>
    <property type="match status" value="1"/>
</dbReference>
<evidence type="ECO:0000313" key="5">
    <source>
        <dbReference type="Ensembl" id="ENSEBUP00000024205.1"/>
    </source>
</evidence>
<accession>A0A8C4R2Z9</accession>
<feature type="coiled-coil region" evidence="3">
    <location>
        <begin position="50"/>
        <end position="84"/>
    </location>
</feature>
<name>A0A8C4R2Z9_EPTBU</name>
<evidence type="ECO:0000256" key="3">
    <source>
        <dbReference type="SAM" id="Coils"/>
    </source>
</evidence>
<dbReference type="GeneTree" id="ENSGT00940000155572"/>
<protein>
    <submittedName>
        <fullName evidence="5">TPD52 like 2</fullName>
    </submittedName>
</protein>
<dbReference type="Pfam" id="PF04201">
    <property type="entry name" value="TPD52"/>
    <property type="match status" value="1"/>
</dbReference>
<evidence type="ECO:0000313" key="6">
    <source>
        <dbReference type="Proteomes" id="UP000694388"/>
    </source>
</evidence>
<reference evidence="5" key="1">
    <citation type="submission" date="2025-08" db="UniProtKB">
        <authorList>
            <consortium name="Ensembl"/>
        </authorList>
    </citation>
    <scope>IDENTIFICATION</scope>
</reference>
<keyword evidence="2 3" id="KW-0175">Coiled coil</keyword>